<sequence>MTTETPPTTAGQGSPHEPVPMYGTDFAADPRQVYDENRPRGTAVPVELAPGVEATLILGYDAALEVLRDPGSFPKDGRAWEKTVADDCPVKPVMAYRPSCLYADGERHARLRSALQDPLGRIDVIDLRRHVEETADSLIESLAVRGEADLVGEYARVLVASVFTRLFGCPPELAERVILALSRIIDVEQAAEANMMLTEALADLVLLKRREPGPDVASWMMAHPARLTDQEMMDSIALFFGFGTEPQHSLIANGLRLLLTDDRFAGDLSGGNLAIEDALDEILWTDPPLANLGFSFPVRDTDFAGTRLPADRPVLVSFAAANTDPSRAAGSRVGNRAHLAWGAGPHTCPAKRPARLIATVAIERLLDRFPDMEVAIDPAELRWRPGPFHRSLTALPVRF</sequence>
<comment type="similarity">
    <text evidence="1">Belongs to the cytochrome P450 family.</text>
</comment>
<dbReference type="PROSITE" id="PS00086">
    <property type="entry name" value="CYTOCHROME_P450"/>
    <property type="match status" value="1"/>
</dbReference>
<dbReference type="CDD" id="cd20623">
    <property type="entry name" value="CYP_unk"/>
    <property type="match status" value="1"/>
</dbReference>
<dbReference type="InterPro" id="IPR017972">
    <property type="entry name" value="Cyt_P450_CS"/>
</dbReference>
<dbReference type="SUPFAM" id="SSF48264">
    <property type="entry name" value="Cytochrome P450"/>
    <property type="match status" value="1"/>
</dbReference>
<gene>
    <name evidence="3" type="ORF">ACFPZN_48030</name>
</gene>
<dbReference type="PRINTS" id="PR00359">
    <property type="entry name" value="BP450"/>
</dbReference>
<evidence type="ECO:0000313" key="4">
    <source>
        <dbReference type="Proteomes" id="UP001596074"/>
    </source>
</evidence>
<keyword evidence="4" id="KW-1185">Reference proteome</keyword>
<evidence type="ECO:0000256" key="1">
    <source>
        <dbReference type="ARBA" id="ARBA00010617"/>
    </source>
</evidence>
<dbReference type="Gene3D" id="1.10.630.10">
    <property type="entry name" value="Cytochrome P450"/>
    <property type="match status" value="1"/>
</dbReference>
<evidence type="ECO:0000256" key="2">
    <source>
        <dbReference type="SAM" id="MobiDB-lite"/>
    </source>
</evidence>
<name>A0ABW1AFT9_9ACTN</name>
<feature type="compositionally biased region" description="Polar residues" evidence="2">
    <location>
        <begin position="1"/>
        <end position="12"/>
    </location>
</feature>
<proteinExistence type="inferred from homology"/>
<dbReference type="EMBL" id="JBHSON010000112">
    <property type="protein sequence ID" value="MFC5753418.1"/>
    <property type="molecule type" value="Genomic_DNA"/>
</dbReference>
<protein>
    <submittedName>
        <fullName evidence="3">Cytochrome P450</fullName>
    </submittedName>
</protein>
<dbReference type="Proteomes" id="UP001596074">
    <property type="component" value="Unassembled WGS sequence"/>
</dbReference>
<feature type="region of interest" description="Disordered" evidence="2">
    <location>
        <begin position="1"/>
        <end position="25"/>
    </location>
</feature>
<dbReference type="InterPro" id="IPR036396">
    <property type="entry name" value="Cyt_P450_sf"/>
</dbReference>
<reference evidence="4" key="1">
    <citation type="journal article" date="2019" name="Int. J. Syst. Evol. Microbiol.">
        <title>The Global Catalogue of Microorganisms (GCM) 10K type strain sequencing project: providing services to taxonomists for standard genome sequencing and annotation.</title>
        <authorList>
            <consortium name="The Broad Institute Genomics Platform"/>
            <consortium name="The Broad Institute Genome Sequencing Center for Infectious Disease"/>
            <person name="Wu L."/>
            <person name="Ma J."/>
        </authorList>
    </citation>
    <scope>NUCLEOTIDE SEQUENCE [LARGE SCALE GENOMIC DNA]</scope>
    <source>
        <strain evidence="4">KCTC 42087</strain>
    </source>
</reference>
<comment type="caution">
    <text evidence="3">The sequence shown here is derived from an EMBL/GenBank/DDBJ whole genome shotgun (WGS) entry which is preliminary data.</text>
</comment>
<dbReference type="PANTHER" id="PTHR46696:SF1">
    <property type="entry name" value="CYTOCHROME P450 YJIB-RELATED"/>
    <property type="match status" value="1"/>
</dbReference>
<evidence type="ECO:0000313" key="3">
    <source>
        <dbReference type="EMBL" id="MFC5753418.1"/>
    </source>
</evidence>
<organism evidence="3 4">
    <name type="scientific">Actinomadura rugatobispora</name>
    <dbReference type="NCBI Taxonomy" id="1994"/>
    <lineage>
        <taxon>Bacteria</taxon>
        <taxon>Bacillati</taxon>
        <taxon>Actinomycetota</taxon>
        <taxon>Actinomycetes</taxon>
        <taxon>Streptosporangiales</taxon>
        <taxon>Thermomonosporaceae</taxon>
        <taxon>Actinomadura</taxon>
    </lineage>
</organism>
<dbReference type="InterPro" id="IPR002397">
    <property type="entry name" value="Cyt_P450_B"/>
</dbReference>
<dbReference type="PANTHER" id="PTHR46696">
    <property type="entry name" value="P450, PUTATIVE (EUROFUNG)-RELATED"/>
    <property type="match status" value="1"/>
</dbReference>
<accession>A0ABW1AFT9</accession>
<dbReference type="RefSeq" id="WP_378290420.1">
    <property type="nucleotide sequence ID" value="NZ_JBHSON010000112.1"/>
</dbReference>